<dbReference type="SUPFAM" id="SSF52172">
    <property type="entry name" value="CheY-like"/>
    <property type="match status" value="1"/>
</dbReference>
<feature type="domain" description="Response regulatory" evidence="4">
    <location>
        <begin position="21"/>
        <end position="136"/>
    </location>
</feature>
<evidence type="ECO:0000256" key="1">
    <source>
        <dbReference type="ARBA" id="ARBA00022553"/>
    </source>
</evidence>
<reference evidence="6" key="1">
    <citation type="submission" date="2016-10" db="EMBL/GenBank/DDBJ databases">
        <authorList>
            <person name="Varghese N."/>
            <person name="Submissions S."/>
        </authorList>
    </citation>
    <scope>NUCLEOTIDE SEQUENCE [LARGE SCALE GENOMIC DNA]</scope>
    <source>
        <strain evidence="6">ATCC 25963</strain>
    </source>
</reference>
<dbReference type="InterPro" id="IPR011006">
    <property type="entry name" value="CheY-like_superfamily"/>
</dbReference>
<keyword evidence="1 3" id="KW-0597">Phosphoprotein</keyword>
<dbReference type="PANTHER" id="PTHR44591:SF14">
    <property type="entry name" value="PROTEIN PILG"/>
    <property type="match status" value="1"/>
</dbReference>
<dbReference type="RefSeq" id="WP_096329556.1">
    <property type="nucleotide sequence ID" value="NZ_FOMX01000003.1"/>
</dbReference>
<feature type="modified residue" description="4-aspartylphosphate" evidence="3">
    <location>
        <position position="71"/>
    </location>
</feature>
<sequence length="136" mass="14391">MTRCAIQQPVLAGVVIERPVSVLVVDGEPKTASVLVKLLRVDGFVVEVAADAAAAEARVERGPRPDVLVMDVSPARAGEVETLRRIHARHPTLRLVLVTAHPQVAERLALGAAPGCRIVTKPLDYAGLLRLLDGGA</sequence>
<dbReference type="PROSITE" id="PS50110">
    <property type="entry name" value="RESPONSE_REGULATORY"/>
    <property type="match status" value="1"/>
</dbReference>
<dbReference type="Gene3D" id="3.40.50.2300">
    <property type="match status" value="1"/>
</dbReference>
<keyword evidence="6" id="KW-1185">Reference proteome</keyword>
<evidence type="ECO:0000313" key="6">
    <source>
        <dbReference type="Proteomes" id="UP000199400"/>
    </source>
</evidence>
<evidence type="ECO:0000259" key="4">
    <source>
        <dbReference type="PROSITE" id="PS50110"/>
    </source>
</evidence>
<dbReference type="STRING" id="54.SAMN02745121_01077"/>
<accession>A0A1I1U9P7</accession>
<organism evidence="5 6">
    <name type="scientific">Nannocystis exedens</name>
    <dbReference type="NCBI Taxonomy" id="54"/>
    <lineage>
        <taxon>Bacteria</taxon>
        <taxon>Pseudomonadati</taxon>
        <taxon>Myxococcota</taxon>
        <taxon>Polyangia</taxon>
        <taxon>Nannocystales</taxon>
        <taxon>Nannocystaceae</taxon>
        <taxon>Nannocystis</taxon>
    </lineage>
</organism>
<dbReference type="InterPro" id="IPR050595">
    <property type="entry name" value="Bact_response_regulator"/>
</dbReference>
<dbReference type="PANTHER" id="PTHR44591">
    <property type="entry name" value="STRESS RESPONSE REGULATOR PROTEIN 1"/>
    <property type="match status" value="1"/>
</dbReference>
<keyword evidence="2" id="KW-0902">Two-component regulatory system</keyword>
<dbReference type="Pfam" id="PF00072">
    <property type="entry name" value="Response_reg"/>
    <property type="match status" value="1"/>
</dbReference>
<gene>
    <name evidence="5" type="ORF">SAMN02745121_01077</name>
</gene>
<dbReference type="EMBL" id="FOMX01000003">
    <property type="protein sequence ID" value="SFD67487.1"/>
    <property type="molecule type" value="Genomic_DNA"/>
</dbReference>
<dbReference type="Proteomes" id="UP000199400">
    <property type="component" value="Unassembled WGS sequence"/>
</dbReference>
<protein>
    <submittedName>
        <fullName evidence="5">Response regulator receiver domain-containing protein</fullName>
    </submittedName>
</protein>
<evidence type="ECO:0000256" key="3">
    <source>
        <dbReference type="PROSITE-ProRule" id="PRU00169"/>
    </source>
</evidence>
<dbReference type="AlphaFoldDB" id="A0A1I1U9P7"/>
<dbReference type="GO" id="GO:0000160">
    <property type="term" value="P:phosphorelay signal transduction system"/>
    <property type="evidence" value="ECO:0007669"/>
    <property type="project" value="UniProtKB-KW"/>
</dbReference>
<dbReference type="InterPro" id="IPR001789">
    <property type="entry name" value="Sig_transdc_resp-reg_receiver"/>
</dbReference>
<evidence type="ECO:0000313" key="5">
    <source>
        <dbReference type="EMBL" id="SFD67487.1"/>
    </source>
</evidence>
<proteinExistence type="predicted"/>
<evidence type="ECO:0000256" key="2">
    <source>
        <dbReference type="ARBA" id="ARBA00023012"/>
    </source>
</evidence>
<name>A0A1I1U9P7_9BACT</name>
<dbReference type="SMART" id="SM00448">
    <property type="entry name" value="REC"/>
    <property type="match status" value="1"/>
</dbReference>